<reference evidence="2" key="1">
    <citation type="journal article" date="2021" name="Sci. Rep.">
        <title>Diploid genomic architecture of Nitzschia inconspicua, an elite biomass production diatom.</title>
        <authorList>
            <person name="Oliver A."/>
            <person name="Podell S."/>
            <person name="Pinowska A."/>
            <person name="Traller J.C."/>
            <person name="Smith S.R."/>
            <person name="McClure R."/>
            <person name="Beliaev A."/>
            <person name="Bohutskyi P."/>
            <person name="Hill E.A."/>
            <person name="Rabines A."/>
            <person name="Zheng H."/>
            <person name="Allen L.Z."/>
            <person name="Kuo A."/>
            <person name="Grigoriev I.V."/>
            <person name="Allen A.E."/>
            <person name="Hazlebeck D."/>
            <person name="Allen E.E."/>
        </authorList>
    </citation>
    <scope>NUCLEOTIDE SEQUENCE</scope>
    <source>
        <strain evidence="2">Hildebrandi</strain>
    </source>
</reference>
<dbReference type="EMBL" id="JAGRRH010000016">
    <property type="protein sequence ID" value="KAG7355241.1"/>
    <property type="molecule type" value="Genomic_DNA"/>
</dbReference>
<dbReference type="InterPro" id="IPR005331">
    <property type="entry name" value="Sulfotransferase"/>
</dbReference>
<dbReference type="AlphaFoldDB" id="A0A9K3PQ81"/>
<proteinExistence type="predicted"/>
<evidence type="ECO:0000313" key="3">
    <source>
        <dbReference type="Proteomes" id="UP000693970"/>
    </source>
</evidence>
<dbReference type="GO" id="GO:0016020">
    <property type="term" value="C:membrane"/>
    <property type="evidence" value="ECO:0007669"/>
    <property type="project" value="InterPro"/>
</dbReference>
<evidence type="ECO:0000313" key="2">
    <source>
        <dbReference type="EMBL" id="KAG7355241.1"/>
    </source>
</evidence>
<accession>A0A9K3PQ81</accession>
<keyword evidence="3" id="KW-1185">Reference proteome</keyword>
<gene>
    <name evidence="2" type="ORF">IV203_004597</name>
</gene>
<dbReference type="Pfam" id="PF03567">
    <property type="entry name" value="Sulfotransfer_2"/>
    <property type="match status" value="1"/>
</dbReference>
<feature type="compositionally biased region" description="Polar residues" evidence="1">
    <location>
        <begin position="307"/>
        <end position="322"/>
    </location>
</feature>
<dbReference type="GO" id="GO:0008146">
    <property type="term" value="F:sulfotransferase activity"/>
    <property type="evidence" value="ECO:0007669"/>
    <property type="project" value="InterPro"/>
</dbReference>
<dbReference type="OrthoDB" id="53953at2759"/>
<protein>
    <submittedName>
        <fullName evidence="2">Sulfotransferase family protein</fullName>
    </submittedName>
</protein>
<feature type="region of interest" description="Disordered" evidence="1">
    <location>
        <begin position="289"/>
        <end position="327"/>
    </location>
</feature>
<reference evidence="2" key="2">
    <citation type="submission" date="2021-04" db="EMBL/GenBank/DDBJ databases">
        <authorList>
            <person name="Podell S."/>
        </authorList>
    </citation>
    <scope>NUCLEOTIDE SEQUENCE</scope>
    <source>
        <strain evidence="2">Hildebrandi</strain>
    </source>
</reference>
<organism evidence="2 3">
    <name type="scientific">Nitzschia inconspicua</name>
    <dbReference type="NCBI Taxonomy" id="303405"/>
    <lineage>
        <taxon>Eukaryota</taxon>
        <taxon>Sar</taxon>
        <taxon>Stramenopiles</taxon>
        <taxon>Ochrophyta</taxon>
        <taxon>Bacillariophyta</taxon>
        <taxon>Bacillariophyceae</taxon>
        <taxon>Bacillariophycidae</taxon>
        <taxon>Bacillariales</taxon>
        <taxon>Bacillariaceae</taxon>
        <taxon>Nitzschia</taxon>
    </lineage>
</organism>
<name>A0A9K3PQ81_9STRA</name>
<dbReference type="Proteomes" id="UP000693970">
    <property type="component" value="Unassembled WGS sequence"/>
</dbReference>
<sequence length="367" mass="42706">MTNRLPCISKSLRRRRVSVLMTGIVVLLSIFRSNWNLSSFNDVATAKYANFFSKETTQVVEATTHNSTQHFYDNITSRSASRLLFALHPQEMVDTFATCAVTKTCHILYWHIQKTGGTNLADRLYFMNGEQYQSKFWCCHGDFMRDHFRPDPQAICQKKFGVYEVRPHQYQEVTQTCQQLPSMQNDTFIGLVTIRQPFERTVSDIHQRCNVHPEQINNASQEICRRCDYSVIEDRHFYDKVVNTTNIIFEGIRDIWSKTDTFDLPLLFLDNTDIDAFLHGVERIATQQMHQAGHLPPNESFHFRPGRSNSQASRLRQTSNDTATKKKSAMCEFGMTSSMMKQHATSLQIYRWIQHRRPKTQPNSTVR</sequence>
<comment type="caution">
    <text evidence="2">The sequence shown here is derived from an EMBL/GenBank/DDBJ whole genome shotgun (WGS) entry which is preliminary data.</text>
</comment>
<evidence type="ECO:0000256" key="1">
    <source>
        <dbReference type="SAM" id="MobiDB-lite"/>
    </source>
</evidence>